<dbReference type="PANTHER" id="PTHR11941">
    <property type="entry name" value="ENOYL-COA HYDRATASE-RELATED"/>
    <property type="match status" value="1"/>
</dbReference>
<name>A0A8B6D917_MYTGA</name>
<gene>
    <name evidence="1" type="ORF">MGAL_10B001005</name>
</gene>
<evidence type="ECO:0000313" key="1">
    <source>
        <dbReference type="EMBL" id="VDI15771.1"/>
    </source>
</evidence>
<feature type="non-terminal residue" evidence="1">
    <location>
        <position position="207"/>
    </location>
</feature>
<dbReference type="GO" id="GO:0006635">
    <property type="term" value="P:fatty acid beta-oxidation"/>
    <property type="evidence" value="ECO:0007669"/>
    <property type="project" value="TreeGrafter"/>
</dbReference>
<dbReference type="InterPro" id="IPR001753">
    <property type="entry name" value="Enoyl-CoA_hydra/iso"/>
</dbReference>
<dbReference type="Gene3D" id="3.90.226.10">
    <property type="entry name" value="2-enoyl-CoA Hydratase, Chain A, domain 1"/>
    <property type="match status" value="1"/>
</dbReference>
<evidence type="ECO:0000313" key="2">
    <source>
        <dbReference type="Proteomes" id="UP000596742"/>
    </source>
</evidence>
<sequence>MGTTQKITTEFTADGFGIIRMLNGQNRLNIDFLTELNSALDRVLSNKDCKALITTSEGKFYSNGIDLDWLLKQPEVIAKKFSSLLHDTLWRIMHFPLPTVAALNGHTFAGGAFMAISHDYRVMRADRGWICWNETHLKLPIGEPLHEVLNTKPWDMTIGGSFTDFRLFWKDKPMKFFRLSRRAVFIPRKRASASPIFGNYHITRRFQ</sequence>
<dbReference type="Pfam" id="PF00378">
    <property type="entry name" value="ECH_1"/>
    <property type="match status" value="1"/>
</dbReference>
<dbReference type="AlphaFoldDB" id="A0A8B6D917"/>
<proteinExistence type="predicted"/>
<dbReference type="Proteomes" id="UP000596742">
    <property type="component" value="Unassembled WGS sequence"/>
</dbReference>
<dbReference type="SUPFAM" id="SSF52096">
    <property type="entry name" value="ClpP/crotonase"/>
    <property type="match status" value="1"/>
</dbReference>
<dbReference type="EMBL" id="UYJE01003012">
    <property type="protein sequence ID" value="VDI15771.1"/>
    <property type="molecule type" value="Genomic_DNA"/>
</dbReference>
<dbReference type="CDD" id="cd06558">
    <property type="entry name" value="crotonase-like"/>
    <property type="match status" value="1"/>
</dbReference>
<dbReference type="GO" id="GO:0005777">
    <property type="term" value="C:peroxisome"/>
    <property type="evidence" value="ECO:0007669"/>
    <property type="project" value="TreeGrafter"/>
</dbReference>
<accession>A0A8B6D917</accession>
<dbReference type="InterPro" id="IPR029045">
    <property type="entry name" value="ClpP/crotonase-like_dom_sf"/>
</dbReference>
<keyword evidence="2" id="KW-1185">Reference proteome</keyword>
<protein>
    <submittedName>
        <fullName evidence="1">Uncharacterized protein</fullName>
    </submittedName>
</protein>
<dbReference type="GO" id="GO:0004165">
    <property type="term" value="F:delta(3)-delta(2)-enoyl-CoA isomerase activity"/>
    <property type="evidence" value="ECO:0007669"/>
    <property type="project" value="TreeGrafter"/>
</dbReference>
<dbReference type="PANTHER" id="PTHR11941:SF75">
    <property type="entry name" value="ENOYL-COA HYDRATASE_ISOMERASE FAMILY PROTEIN"/>
    <property type="match status" value="1"/>
</dbReference>
<organism evidence="1 2">
    <name type="scientific">Mytilus galloprovincialis</name>
    <name type="common">Mediterranean mussel</name>
    <dbReference type="NCBI Taxonomy" id="29158"/>
    <lineage>
        <taxon>Eukaryota</taxon>
        <taxon>Metazoa</taxon>
        <taxon>Spiralia</taxon>
        <taxon>Lophotrochozoa</taxon>
        <taxon>Mollusca</taxon>
        <taxon>Bivalvia</taxon>
        <taxon>Autobranchia</taxon>
        <taxon>Pteriomorphia</taxon>
        <taxon>Mytilida</taxon>
        <taxon>Mytiloidea</taxon>
        <taxon>Mytilidae</taxon>
        <taxon>Mytilinae</taxon>
        <taxon>Mytilus</taxon>
    </lineage>
</organism>
<reference evidence="1" key="1">
    <citation type="submission" date="2018-11" db="EMBL/GenBank/DDBJ databases">
        <authorList>
            <person name="Alioto T."/>
            <person name="Alioto T."/>
        </authorList>
    </citation>
    <scope>NUCLEOTIDE SEQUENCE</scope>
</reference>
<comment type="caution">
    <text evidence="1">The sequence shown here is derived from an EMBL/GenBank/DDBJ whole genome shotgun (WGS) entry which is preliminary data.</text>
</comment>
<dbReference type="OrthoDB" id="1696280at2759"/>